<evidence type="ECO:0000256" key="4">
    <source>
        <dbReference type="RuleBase" id="RU361203"/>
    </source>
</evidence>
<protein>
    <recommendedName>
        <fullName evidence="4">Purple acid phosphatase</fullName>
        <ecNumber evidence="4">3.1.3.2</ecNumber>
    </recommendedName>
</protein>
<dbReference type="InterPro" id="IPR015914">
    <property type="entry name" value="PAPs_N"/>
</dbReference>
<sequence length="605" mass="69343">MPNEKEAVACDNFVPQKVRSHLYSVIISTEIRTALNHERNEHVLHYRQLIDVERHVEFGTVPYEHARTNQNTQQREHATRFIAVIFSRPPRHDFHEISLHHNNMIPLLLLLLLTTVITADRVYVHPRACETVRHIRLSVGPEPSETTRIVSFASRFSQNTTHIPKGVVYLGTSPLTLETRIVQQEENTHYSLQNIGAKTGNFGNDYYSPYYHHIVLEDLQPNTVYYYRVGLVEDEIEESDNARRRKLVRWPPYNPDGKPCPDALKIHSFRTGSFDKETPLTLALVGDLGQFPHSEDTVARMARDADILDVAILAGDVAYTEFDHRRWDTFLDFFDDYPLFSKVPLQLCPGNHDIDKVAGRHEIFLGYEHRFRMPRVKPAELGVYDGDDTLLNMDAPPYPLPYEWGNAYYSFSYGMAKIIMISAYSSMEPGSTQYTWIQDELQTVDRSKTPWVIAVIHVPLYNTFSLHHHDLQIVAAKEHLEPLFVEYSVNLVFSGHIHAYQRSTNVAFGNITATGPVHITIGAGGRKCEAPYQNETPEDWLEFRDATLYGYGQLELVDRHTAVWQWIPTGNTDGERHGNPIGKSEVTVPPMAFDDSVTIQNQHFL</sequence>
<evidence type="ECO:0000259" key="7">
    <source>
        <dbReference type="Pfam" id="PF16656"/>
    </source>
</evidence>
<dbReference type="InParanoid" id="A0A1Z5KMK7"/>
<feature type="domain" description="Purple acid phosphatase C-terminal" evidence="6">
    <location>
        <begin position="515"/>
        <end position="570"/>
    </location>
</feature>
<evidence type="ECO:0000259" key="5">
    <source>
        <dbReference type="Pfam" id="PF00149"/>
    </source>
</evidence>
<dbReference type="Pfam" id="PF00149">
    <property type="entry name" value="Metallophos"/>
    <property type="match status" value="1"/>
</dbReference>
<keyword evidence="1" id="KW-0732">Signal</keyword>
<dbReference type="PANTHER" id="PTHR22953">
    <property type="entry name" value="ACID PHOSPHATASE RELATED"/>
    <property type="match status" value="1"/>
</dbReference>
<dbReference type="Gene3D" id="3.60.21.10">
    <property type="match status" value="1"/>
</dbReference>
<evidence type="ECO:0000259" key="6">
    <source>
        <dbReference type="Pfam" id="PF14008"/>
    </source>
</evidence>
<keyword evidence="9" id="KW-1185">Reference proteome</keyword>
<comment type="similarity">
    <text evidence="4">Belongs to the metallophosphoesterase superfamily. Purple acid phosphatase family.</text>
</comment>
<proteinExistence type="inferred from homology"/>
<dbReference type="InterPro" id="IPR008963">
    <property type="entry name" value="Purple_acid_Pase-like_N"/>
</dbReference>
<feature type="domain" description="Purple acid phosphatase N-terminal" evidence="7">
    <location>
        <begin position="134"/>
        <end position="233"/>
    </location>
</feature>
<dbReference type="InterPro" id="IPR029052">
    <property type="entry name" value="Metallo-depent_PP-like"/>
</dbReference>
<dbReference type="OrthoDB" id="45007at2759"/>
<dbReference type="InterPro" id="IPR041792">
    <property type="entry name" value="MPP_PAP"/>
</dbReference>
<dbReference type="InterPro" id="IPR039331">
    <property type="entry name" value="PAPs-like"/>
</dbReference>
<organism evidence="8 9">
    <name type="scientific">Fistulifera solaris</name>
    <name type="common">Oleaginous diatom</name>
    <dbReference type="NCBI Taxonomy" id="1519565"/>
    <lineage>
        <taxon>Eukaryota</taxon>
        <taxon>Sar</taxon>
        <taxon>Stramenopiles</taxon>
        <taxon>Ochrophyta</taxon>
        <taxon>Bacillariophyta</taxon>
        <taxon>Bacillariophyceae</taxon>
        <taxon>Bacillariophycidae</taxon>
        <taxon>Naviculales</taxon>
        <taxon>Naviculaceae</taxon>
        <taxon>Fistulifera</taxon>
    </lineage>
</organism>
<keyword evidence="3" id="KW-0325">Glycoprotein</keyword>
<gene>
    <name evidence="8" type="ORF">FisN_13Hh350</name>
</gene>
<name>A0A1Z5KMK7_FISSO</name>
<dbReference type="AlphaFoldDB" id="A0A1Z5KMK7"/>
<dbReference type="GO" id="GO:0046872">
    <property type="term" value="F:metal ion binding"/>
    <property type="evidence" value="ECO:0007669"/>
    <property type="project" value="InterPro"/>
</dbReference>
<dbReference type="CDD" id="cd00839">
    <property type="entry name" value="MPP_PAPs"/>
    <property type="match status" value="1"/>
</dbReference>
<dbReference type="PANTHER" id="PTHR22953:SF153">
    <property type="entry name" value="PURPLE ACID PHOSPHATASE"/>
    <property type="match status" value="1"/>
</dbReference>
<evidence type="ECO:0000256" key="2">
    <source>
        <dbReference type="ARBA" id="ARBA00022801"/>
    </source>
</evidence>
<dbReference type="InterPro" id="IPR025733">
    <property type="entry name" value="PAPs_C"/>
</dbReference>
<dbReference type="InterPro" id="IPR004843">
    <property type="entry name" value="Calcineurin-like_PHP"/>
</dbReference>
<feature type="domain" description="Calcineurin-like phosphoesterase" evidence="5">
    <location>
        <begin position="281"/>
        <end position="500"/>
    </location>
</feature>
<dbReference type="Proteomes" id="UP000198406">
    <property type="component" value="Unassembled WGS sequence"/>
</dbReference>
<dbReference type="SUPFAM" id="SSF49363">
    <property type="entry name" value="Purple acid phosphatase, N-terminal domain"/>
    <property type="match status" value="1"/>
</dbReference>
<keyword evidence="2 4" id="KW-0378">Hydrolase</keyword>
<dbReference type="Pfam" id="PF16656">
    <property type="entry name" value="Pur_ac_phosph_N"/>
    <property type="match status" value="1"/>
</dbReference>
<evidence type="ECO:0000256" key="1">
    <source>
        <dbReference type="ARBA" id="ARBA00022729"/>
    </source>
</evidence>
<dbReference type="SUPFAM" id="SSF56300">
    <property type="entry name" value="Metallo-dependent phosphatases"/>
    <property type="match status" value="1"/>
</dbReference>
<reference evidence="8 9" key="1">
    <citation type="journal article" date="2015" name="Plant Cell">
        <title>Oil accumulation by the oleaginous diatom Fistulifera solaris as revealed by the genome and transcriptome.</title>
        <authorList>
            <person name="Tanaka T."/>
            <person name="Maeda Y."/>
            <person name="Veluchamy A."/>
            <person name="Tanaka M."/>
            <person name="Abida H."/>
            <person name="Marechal E."/>
            <person name="Bowler C."/>
            <person name="Muto M."/>
            <person name="Sunaga Y."/>
            <person name="Tanaka M."/>
            <person name="Yoshino T."/>
            <person name="Taniguchi T."/>
            <person name="Fukuda Y."/>
            <person name="Nemoto M."/>
            <person name="Matsumoto M."/>
            <person name="Wong P.S."/>
            <person name="Aburatani S."/>
            <person name="Fujibuchi W."/>
        </authorList>
    </citation>
    <scope>NUCLEOTIDE SEQUENCE [LARGE SCALE GENOMIC DNA]</scope>
    <source>
        <strain evidence="8 9">JPCC DA0580</strain>
    </source>
</reference>
<dbReference type="Gene3D" id="2.60.40.380">
    <property type="entry name" value="Purple acid phosphatase-like, N-terminal"/>
    <property type="match status" value="1"/>
</dbReference>
<evidence type="ECO:0000313" key="8">
    <source>
        <dbReference type="EMBL" id="GAX27564.1"/>
    </source>
</evidence>
<dbReference type="GO" id="GO:0003993">
    <property type="term" value="F:acid phosphatase activity"/>
    <property type="evidence" value="ECO:0007669"/>
    <property type="project" value="UniProtKB-EC"/>
</dbReference>
<dbReference type="EC" id="3.1.3.2" evidence="4"/>
<evidence type="ECO:0000313" key="9">
    <source>
        <dbReference type="Proteomes" id="UP000198406"/>
    </source>
</evidence>
<comment type="caution">
    <text evidence="8">The sequence shown here is derived from an EMBL/GenBank/DDBJ whole genome shotgun (WGS) entry which is preliminary data.</text>
</comment>
<dbReference type="EMBL" id="BDSP01000259">
    <property type="protein sequence ID" value="GAX27564.1"/>
    <property type="molecule type" value="Genomic_DNA"/>
</dbReference>
<dbReference type="Pfam" id="PF14008">
    <property type="entry name" value="Metallophos_C"/>
    <property type="match status" value="1"/>
</dbReference>
<evidence type="ECO:0000256" key="3">
    <source>
        <dbReference type="ARBA" id="ARBA00023180"/>
    </source>
</evidence>
<accession>A0A1Z5KMK7</accession>
<comment type="catalytic activity">
    <reaction evidence="4">
        <text>a phosphate monoester + H2O = an alcohol + phosphate</text>
        <dbReference type="Rhea" id="RHEA:15017"/>
        <dbReference type="ChEBI" id="CHEBI:15377"/>
        <dbReference type="ChEBI" id="CHEBI:30879"/>
        <dbReference type="ChEBI" id="CHEBI:43474"/>
        <dbReference type="ChEBI" id="CHEBI:67140"/>
        <dbReference type="EC" id="3.1.3.2"/>
    </reaction>
</comment>